<dbReference type="KEGG" id="hbu:Hbut_0925"/>
<dbReference type="EMBL" id="CP000493">
    <property type="protein sequence ID" value="ABM80773.1"/>
    <property type="molecule type" value="Genomic_DNA"/>
</dbReference>
<reference evidence="1 2" key="1">
    <citation type="journal article" date="2007" name="Archaea">
        <title>The genome of Hyperthermus butylicus: a sulfur-reducing, peptide fermenting, neutrophilic Crenarchaeote growing up to 108 degrees C.</title>
        <authorList>
            <person name="Brugger K."/>
            <person name="Chen L."/>
            <person name="Stark M."/>
            <person name="Zibat A."/>
            <person name="Redder P."/>
            <person name="Ruepp A."/>
            <person name="Awayez M."/>
            <person name="She Q."/>
            <person name="Garrett R.A."/>
            <person name="Klenk H.P."/>
        </authorList>
    </citation>
    <scope>NUCLEOTIDE SEQUENCE [LARGE SCALE GENOMIC DNA]</scope>
    <source>
        <strain evidence="2">DSM 5456 / JCM 9403 / PLM1-5</strain>
    </source>
</reference>
<dbReference type="RefSeq" id="WP_011822091.1">
    <property type="nucleotide sequence ID" value="NC_008818.1"/>
</dbReference>
<organism evidence="1 2">
    <name type="scientific">Hyperthermus butylicus (strain DSM 5456 / JCM 9403 / PLM1-5)</name>
    <dbReference type="NCBI Taxonomy" id="415426"/>
    <lineage>
        <taxon>Archaea</taxon>
        <taxon>Thermoproteota</taxon>
        <taxon>Thermoprotei</taxon>
        <taxon>Desulfurococcales</taxon>
        <taxon>Pyrodictiaceae</taxon>
        <taxon>Hyperthermus</taxon>
    </lineage>
</organism>
<dbReference type="eggNOG" id="arCOG00017">
    <property type="taxonomic scope" value="Archaea"/>
</dbReference>
<dbReference type="HOGENOM" id="CLU_133047_2_1_2"/>
<sequence length="124" mass="14009">MNGEQTLLVTPCEVAVKKYVPSIRASIAIVLVRDYGLSIYKAAKLLRLTPAAISNYLLRRRGSDYIDTILNDEQLYQHIFKLAERVVSGNIDNREISNEMCNLCRELRKRVEKLGSASTCPANH</sequence>
<dbReference type="PANTHER" id="PTHR40730:SF3">
    <property type="entry name" value="HTH CRO_C1-TYPE DOMAIN-CONTAINING PROTEIN"/>
    <property type="match status" value="1"/>
</dbReference>
<protein>
    <submittedName>
        <fullName evidence="1">Universally conserved protein</fullName>
    </submittedName>
</protein>
<dbReference type="Proteomes" id="UP000002593">
    <property type="component" value="Chromosome"/>
</dbReference>
<name>A2BLB2_HYPBU</name>
<dbReference type="AlphaFoldDB" id="A2BLB2"/>
<proteinExistence type="predicted"/>
<keyword evidence="2" id="KW-1185">Reference proteome</keyword>
<gene>
    <name evidence="1" type="ordered locus">Hbut_0925</name>
</gene>
<evidence type="ECO:0000313" key="2">
    <source>
        <dbReference type="Proteomes" id="UP000002593"/>
    </source>
</evidence>
<accession>A2BLB2</accession>
<dbReference type="OrthoDB" id="42697at2157"/>
<dbReference type="PANTHER" id="PTHR40730">
    <property type="entry name" value="TRANSCRIPTIONAL REGULATOR PROTEIN-LIKE PROTEIN"/>
    <property type="match status" value="1"/>
</dbReference>
<evidence type="ECO:0000313" key="1">
    <source>
        <dbReference type="EMBL" id="ABM80773.1"/>
    </source>
</evidence>
<dbReference type="EnsemblBacteria" id="ABM80773">
    <property type="protein sequence ID" value="ABM80773"/>
    <property type="gene ID" value="Hbut_0925"/>
</dbReference>
<dbReference type="GeneID" id="4781615"/>